<evidence type="ECO:0000256" key="5">
    <source>
        <dbReference type="ARBA" id="ARBA00014944"/>
    </source>
</evidence>
<dbReference type="InterPro" id="IPR048254">
    <property type="entry name" value="CDP_ALCOHOL_P_TRANSF_CS"/>
</dbReference>
<dbReference type="Gene3D" id="1.20.120.1760">
    <property type="match status" value="1"/>
</dbReference>
<accession>I4B616</accession>
<keyword evidence="9 17" id="KW-1133">Transmembrane helix</keyword>
<protein>
    <recommendedName>
        <fullName evidence="5 15">CDP-diacylglycerol--glycerol-3-phosphate 3-phosphatidyltransferase</fullName>
        <ecNumber evidence="4 15">2.7.8.5</ecNumber>
    </recommendedName>
</protein>
<dbReference type="GO" id="GO:0046474">
    <property type="term" value="P:glycerophospholipid biosynthetic process"/>
    <property type="evidence" value="ECO:0007669"/>
    <property type="project" value="TreeGrafter"/>
</dbReference>
<evidence type="ECO:0000256" key="3">
    <source>
        <dbReference type="ARBA" id="ARBA00010441"/>
    </source>
</evidence>
<keyword evidence="8 17" id="KW-0812">Transmembrane</keyword>
<evidence type="ECO:0000313" key="19">
    <source>
        <dbReference type="Proteomes" id="UP000006048"/>
    </source>
</evidence>
<evidence type="ECO:0000256" key="13">
    <source>
        <dbReference type="ARBA" id="ARBA00023264"/>
    </source>
</evidence>
<evidence type="ECO:0000256" key="2">
    <source>
        <dbReference type="ARBA" id="ARBA00005042"/>
    </source>
</evidence>
<name>I4B616_TURPD</name>
<evidence type="ECO:0000256" key="10">
    <source>
        <dbReference type="ARBA" id="ARBA00023098"/>
    </source>
</evidence>
<evidence type="ECO:0000256" key="8">
    <source>
        <dbReference type="ARBA" id="ARBA00022692"/>
    </source>
</evidence>
<evidence type="ECO:0000256" key="9">
    <source>
        <dbReference type="ARBA" id="ARBA00022989"/>
    </source>
</evidence>
<comment type="similarity">
    <text evidence="3 16">Belongs to the CDP-alcohol phosphatidyltransferase class-I family.</text>
</comment>
<evidence type="ECO:0000256" key="17">
    <source>
        <dbReference type="SAM" id="Phobius"/>
    </source>
</evidence>
<evidence type="ECO:0000256" key="11">
    <source>
        <dbReference type="ARBA" id="ARBA00023136"/>
    </source>
</evidence>
<dbReference type="NCBIfam" id="TIGR00560">
    <property type="entry name" value="pgsA"/>
    <property type="match status" value="1"/>
</dbReference>
<dbReference type="InterPro" id="IPR004570">
    <property type="entry name" value="Phosphatidylglycerol_P_synth"/>
</dbReference>
<dbReference type="Proteomes" id="UP000006048">
    <property type="component" value="Chromosome"/>
</dbReference>
<dbReference type="PANTHER" id="PTHR14269:SF62">
    <property type="entry name" value="CDP-DIACYLGLYCEROL--GLYCEROL-3-PHOSPHATE 3-PHOSPHATIDYLTRANSFERASE 1, CHLOROPLASTIC"/>
    <property type="match status" value="1"/>
</dbReference>
<evidence type="ECO:0000256" key="12">
    <source>
        <dbReference type="ARBA" id="ARBA00023209"/>
    </source>
</evidence>
<dbReference type="InterPro" id="IPR043130">
    <property type="entry name" value="CDP-OH_PTrfase_TM_dom"/>
</dbReference>
<dbReference type="GO" id="GO:0016020">
    <property type="term" value="C:membrane"/>
    <property type="evidence" value="ECO:0007669"/>
    <property type="project" value="UniProtKB-SubCell"/>
</dbReference>
<evidence type="ECO:0000256" key="14">
    <source>
        <dbReference type="ARBA" id="ARBA00048586"/>
    </source>
</evidence>
<proteinExistence type="inferred from homology"/>
<keyword evidence="19" id="KW-1185">Reference proteome</keyword>
<dbReference type="Pfam" id="PF01066">
    <property type="entry name" value="CDP-OH_P_transf"/>
    <property type="match status" value="1"/>
</dbReference>
<keyword evidence="7 16" id="KW-0808">Transferase</keyword>
<organism evidence="18 19">
    <name type="scientific">Turneriella parva (strain ATCC BAA-1111 / DSM 21527 / NCTC 11395 / H)</name>
    <name type="common">Leptospira parva</name>
    <dbReference type="NCBI Taxonomy" id="869212"/>
    <lineage>
        <taxon>Bacteria</taxon>
        <taxon>Pseudomonadati</taxon>
        <taxon>Spirochaetota</taxon>
        <taxon>Spirochaetia</taxon>
        <taxon>Leptospirales</taxon>
        <taxon>Leptospiraceae</taxon>
        <taxon>Turneriella</taxon>
    </lineage>
</organism>
<gene>
    <name evidence="18" type="ordered locus">Turpa_2077</name>
</gene>
<keyword evidence="13" id="KW-1208">Phospholipid metabolism</keyword>
<feature type="transmembrane region" description="Helical" evidence="17">
    <location>
        <begin position="75"/>
        <end position="101"/>
    </location>
</feature>
<dbReference type="RefSeq" id="WP_014803229.1">
    <property type="nucleotide sequence ID" value="NC_018020.1"/>
</dbReference>
<keyword evidence="6" id="KW-0444">Lipid biosynthesis</keyword>
<comment type="pathway">
    <text evidence="2">Phospholipid metabolism; phosphatidylglycerol biosynthesis; phosphatidylglycerol from CDP-diacylglycerol: step 1/2.</text>
</comment>
<reference evidence="18 19" key="1">
    <citation type="submission" date="2012-06" db="EMBL/GenBank/DDBJ databases">
        <title>The complete chromosome of genome of Turneriella parva DSM 21527.</title>
        <authorList>
            <consortium name="US DOE Joint Genome Institute (JGI-PGF)"/>
            <person name="Lucas S."/>
            <person name="Han J."/>
            <person name="Lapidus A."/>
            <person name="Bruce D."/>
            <person name="Goodwin L."/>
            <person name="Pitluck S."/>
            <person name="Peters L."/>
            <person name="Kyrpides N."/>
            <person name="Mavromatis K."/>
            <person name="Ivanova N."/>
            <person name="Mikhailova N."/>
            <person name="Chertkov O."/>
            <person name="Detter J.C."/>
            <person name="Tapia R."/>
            <person name="Han C."/>
            <person name="Land M."/>
            <person name="Hauser L."/>
            <person name="Markowitz V."/>
            <person name="Cheng J.-F."/>
            <person name="Hugenholtz P."/>
            <person name="Woyke T."/>
            <person name="Wu D."/>
            <person name="Gronow S."/>
            <person name="Wellnitz S."/>
            <person name="Brambilla E."/>
            <person name="Klenk H.-P."/>
            <person name="Eisen J.A."/>
        </authorList>
    </citation>
    <scope>NUCLEOTIDE SEQUENCE [LARGE SCALE GENOMIC DNA]</scope>
    <source>
        <strain evidence="19">ATCC BAA-1111 / DSM 21527 / NCTC 11395 / H</strain>
    </source>
</reference>
<comment type="subcellular location">
    <subcellularLocation>
        <location evidence="1">Membrane</location>
        <topology evidence="1">Multi-pass membrane protein</topology>
    </subcellularLocation>
</comment>
<dbReference type="STRING" id="869212.Turpa_2077"/>
<keyword evidence="12" id="KW-0594">Phospholipid biosynthesis</keyword>
<keyword evidence="10" id="KW-0443">Lipid metabolism</keyword>
<evidence type="ECO:0000256" key="7">
    <source>
        <dbReference type="ARBA" id="ARBA00022679"/>
    </source>
</evidence>
<feature type="transmembrane region" description="Helical" evidence="17">
    <location>
        <begin position="131"/>
        <end position="149"/>
    </location>
</feature>
<dbReference type="InterPro" id="IPR050324">
    <property type="entry name" value="CDP-alcohol_PTase-I"/>
</dbReference>
<dbReference type="AlphaFoldDB" id="I4B616"/>
<keyword evidence="11 17" id="KW-0472">Membrane</keyword>
<dbReference type="GO" id="GO:0008444">
    <property type="term" value="F:CDP-diacylglycerol-glycerol-3-phosphate 3-phosphatidyltransferase activity"/>
    <property type="evidence" value="ECO:0007669"/>
    <property type="project" value="UniProtKB-UniRule"/>
</dbReference>
<feature type="transmembrane region" description="Helical" evidence="17">
    <location>
        <begin position="6"/>
        <end position="27"/>
    </location>
</feature>
<dbReference type="PATRIC" id="fig|869212.3.peg.2080"/>
<sequence>MSAWLNLPNFLTIMRIVMIPFFLYYLLSKHPLDRFIALAIFFVASVTDFFDGYLARKWQQESPLGRFLDPLADKALVIATLVIFILLDQAVSLWMVIVIILRDMLVTLMRYLAIRKGAEIRTTRLGKAKTTFQMFSIGAILIILVIRSFHFDIPATYAEGRTQGKKNIEIASTMMIKAFQSFESSEIPKDERNKYFAESVPYFLLLITTLLTIISGLRYLYANWRVLLPPYTAVLRKRPKPVRTA</sequence>
<dbReference type="HOGENOM" id="CLU_051314_2_3_12"/>
<feature type="transmembrane region" description="Helical" evidence="17">
    <location>
        <begin position="202"/>
        <end position="221"/>
    </location>
</feature>
<evidence type="ECO:0000256" key="15">
    <source>
        <dbReference type="NCBIfam" id="TIGR00560"/>
    </source>
</evidence>
<evidence type="ECO:0000256" key="4">
    <source>
        <dbReference type="ARBA" id="ARBA00013170"/>
    </source>
</evidence>
<dbReference type="PANTHER" id="PTHR14269">
    <property type="entry name" value="CDP-DIACYLGLYCEROL--GLYCEROL-3-PHOSPHATE 3-PHOSPHATIDYLTRANSFERASE-RELATED"/>
    <property type="match status" value="1"/>
</dbReference>
<dbReference type="KEGG" id="tpx:Turpa_2077"/>
<evidence type="ECO:0000313" key="18">
    <source>
        <dbReference type="EMBL" id="AFM12723.1"/>
    </source>
</evidence>
<comment type="catalytic activity">
    <reaction evidence="14">
        <text>a CDP-1,2-diacyl-sn-glycerol + sn-glycerol 3-phosphate = a 1,2-diacyl-sn-glycero-3-phospho-(1'-sn-glycero-3'-phosphate) + CMP + H(+)</text>
        <dbReference type="Rhea" id="RHEA:12593"/>
        <dbReference type="ChEBI" id="CHEBI:15378"/>
        <dbReference type="ChEBI" id="CHEBI:57597"/>
        <dbReference type="ChEBI" id="CHEBI:58332"/>
        <dbReference type="ChEBI" id="CHEBI:60110"/>
        <dbReference type="ChEBI" id="CHEBI:60377"/>
        <dbReference type="EC" id="2.7.8.5"/>
    </reaction>
</comment>
<feature type="transmembrane region" description="Helical" evidence="17">
    <location>
        <begin position="34"/>
        <end position="55"/>
    </location>
</feature>
<dbReference type="EMBL" id="CP002959">
    <property type="protein sequence ID" value="AFM12723.1"/>
    <property type="molecule type" value="Genomic_DNA"/>
</dbReference>
<evidence type="ECO:0000256" key="16">
    <source>
        <dbReference type="RuleBase" id="RU003750"/>
    </source>
</evidence>
<dbReference type="PROSITE" id="PS00379">
    <property type="entry name" value="CDP_ALCOHOL_P_TRANSF"/>
    <property type="match status" value="1"/>
</dbReference>
<evidence type="ECO:0000256" key="1">
    <source>
        <dbReference type="ARBA" id="ARBA00004141"/>
    </source>
</evidence>
<dbReference type="EC" id="2.7.8.5" evidence="4 15"/>
<evidence type="ECO:0000256" key="6">
    <source>
        <dbReference type="ARBA" id="ARBA00022516"/>
    </source>
</evidence>
<dbReference type="OrthoDB" id="9796672at2"/>
<dbReference type="InterPro" id="IPR000462">
    <property type="entry name" value="CDP-OH_P_trans"/>
</dbReference>